<dbReference type="PANTHER" id="PTHR15434">
    <property type="entry name" value="HEAT SHOCK FACTOR 2-BINDING PROTEIN"/>
    <property type="match status" value="1"/>
</dbReference>
<accession>A0AAE1B754</accession>
<evidence type="ECO:0000313" key="3">
    <source>
        <dbReference type="Proteomes" id="UP001283361"/>
    </source>
</evidence>
<comment type="caution">
    <text evidence="2">The sequence shown here is derived from an EMBL/GenBank/DDBJ whole genome shotgun (WGS) entry which is preliminary data.</text>
</comment>
<evidence type="ECO:0000256" key="1">
    <source>
        <dbReference type="SAM" id="Coils"/>
    </source>
</evidence>
<dbReference type="EMBL" id="JAWDGP010000415">
    <property type="protein sequence ID" value="KAK3800812.1"/>
    <property type="molecule type" value="Genomic_DNA"/>
</dbReference>
<name>A0AAE1B754_9GAST</name>
<feature type="coiled-coil region" evidence="1">
    <location>
        <begin position="88"/>
        <end position="122"/>
    </location>
</feature>
<sequence>MSEVAYKHVPTSNSDLANVQSYLTSIKQNFQELQSQWDEVKSLAATALPHIQILKHEDIVVPRQALQELAAEADQVKMLLPRVANSNLISAKAKLNKLESDLEKTNKEINDLRTEVVHWKTQAETAVTDVQREKKGQLELRVDVQELTNQLSQQSEFCSSLGAACCTLLWRVSRQEETIQDIVSGTRSVEFLELVSTSVQSYLSAYKDDHWPDQRTDEAIFIISLCGIATNIAASAFGREHLATTSHGRHLVDTFITFVRDAPLDKSANMKVLMLMTLFNVSINQKGVKYLQSKPGLVAVLGWHLKEEHHHECQANTLRLLLSLVADEASGLRLMHELKENLSTSVLQQLTTSSQADVRDLALDLLMDIRRFDCEQ</sequence>
<keyword evidence="3" id="KW-1185">Reference proteome</keyword>
<dbReference type="InterPro" id="IPR039584">
    <property type="entry name" value="HSF2BP"/>
</dbReference>
<organism evidence="2 3">
    <name type="scientific">Elysia crispata</name>
    <name type="common">lettuce slug</name>
    <dbReference type="NCBI Taxonomy" id="231223"/>
    <lineage>
        <taxon>Eukaryota</taxon>
        <taxon>Metazoa</taxon>
        <taxon>Spiralia</taxon>
        <taxon>Lophotrochozoa</taxon>
        <taxon>Mollusca</taxon>
        <taxon>Gastropoda</taxon>
        <taxon>Heterobranchia</taxon>
        <taxon>Euthyneura</taxon>
        <taxon>Panpulmonata</taxon>
        <taxon>Sacoglossa</taxon>
        <taxon>Placobranchoidea</taxon>
        <taxon>Plakobranchidae</taxon>
        <taxon>Elysia</taxon>
    </lineage>
</organism>
<protein>
    <recommendedName>
        <fullName evidence="4">Heat shock factor 2-binding protein</fullName>
    </recommendedName>
</protein>
<dbReference type="Proteomes" id="UP001283361">
    <property type="component" value="Unassembled WGS sequence"/>
</dbReference>
<dbReference type="InterPro" id="IPR016024">
    <property type="entry name" value="ARM-type_fold"/>
</dbReference>
<reference evidence="2" key="1">
    <citation type="journal article" date="2023" name="G3 (Bethesda)">
        <title>A reference genome for the long-term kleptoplast-retaining sea slug Elysia crispata morphotype clarki.</title>
        <authorList>
            <person name="Eastman K.E."/>
            <person name="Pendleton A.L."/>
            <person name="Shaikh M.A."/>
            <person name="Suttiyut T."/>
            <person name="Ogas R."/>
            <person name="Tomko P."/>
            <person name="Gavelis G."/>
            <person name="Widhalm J.R."/>
            <person name="Wisecaver J.H."/>
        </authorList>
    </citation>
    <scope>NUCLEOTIDE SEQUENCE</scope>
    <source>
        <strain evidence="2">ECLA1</strain>
    </source>
</reference>
<evidence type="ECO:0000313" key="2">
    <source>
        <dbReference type="EMBL" id="KAK3800812.1"/>
    </source>
</evidence>
<proteinExistence type="predicted"/>
<dbReference type="PANTHER" id="PTHR15434:SF2">
    <property type="entry name" value="HEAT SHOCK FACTOR 2-BINDING PROTEIN"/>
    <property type="match status" value="1"/>
</dbReference>
<gene>
    <name evidence="2" type="ORF">RRG08_012844</name>
</gene>
<keyword evidence="1" id="KW-0175">Coiled coil</keyword>
<evidence type="ECO:0008006" key="4">
    <source>
        <dbReference type="Google" id="ProtNLM"/>
    </source>
</evidence>
<dbReference type="AlphaFoldDB" id="A0AAE1B754"/>
<dbReference type="GO" id="GO:0005829">
    <property type="term" value="C:cytosol"/>
    <property type="evidence" value="ECO:0007669"/>
    <property type="project" value="TreeGrafter"/>
</dbReference>
<dbReference type="SUPFAM" id="SSF48371">
    <property type="entry name" value="ARM repeat"/>
    <property type="match status" value="1"/>
</dbReference>